<dbReference type="GO" id="GO:0006313">
    <property type="term" value="P:DNA transposition"/>
    <property type="evidence" value="ECO:0007669"/>
    <property type="project" value="InterPro"/>
</dbReference>
<gene>
    <name evidence="2" type="ORF">BECKFM1743A_GA0114220_1001315</name>
    <name evidence="4" type="ORF">BECKFM1743B_GA0114221_1001615</name>
    <name evidence="3" type="ORF">BECKFM1743C_GA0114222_100543</name>
</gene>
<evidence type="ECO:0000259" key="1">
    <source>
        <dbReference type="Pfam" id="PF03811"/>
    </source>
</evidence>
<name>A0A450RXU3_9GAMM</name>
<evidence type="ECO:0000313" key="2">
    <source>
        <dbReference type="EMBL" id="VFJ43981.1"/>
    </source>
</evidence>
<dbReference type="Pfam" id="PF03811">
    <property type="entry name" value="Zn_ribbon_InsA"/>
    <property type="match status" value="1"/>
</dbReference>
<feature type="domain" description="InsA N-terminal zinc ribbon" evidence="1">
    <location>
        <begin position="6"/>
        <end position="33"/>
    </location>
</feature>
<dbReference type="EMBL" id="CAADFL010000016">
    <property type="protein sequence ID" value="VFK06401.1"/>
    <property type="molecule type" value="Genomic_DNA"/>
</dbReference>
<evidence type="ECO:0000313" key="4">
    <source>
        <dbReference type="EMBL" id="VFK06401.1"/>
    </source>
</evidence>
<evidence type="ECO:0000313" key="3">
    <source>
        <dbReference type="EMBL" id="VFJ48068.1"/>
    </source>
</evidence>
<proteinExistence type="predicted"/>
<sequence length="70" mass="7980">MVLQPVKCPNCGSINVIRHGNASNGKQRYSCKNKCCERVTFIQDYSDKGRLPIGANLTKLDRYIMLIFMK</sequence>
<protein>
    <submittedName>
        <fullName evidence="2">InsA N-terminal domain-containing protein</fullName>
    </submittedName>
</protein>
<reference evidence="2" key="1">
    <citation type="submission" date="2019-02" db="EMBL/GenBank/DDBJ databases">
        <authorList>
            <person name="Gruber-Vodicka R. H."/>
            <person name="Seah K. B. B."/>
        </authorList>
    </citation>
    <scope>NUCLEOTIDE SEQUENCE</scope>
    <source>
        <strain evidence="2">BECK_BZ163</strain>
        <strain evidence="4">BECK_BZ164</strain>
        <strain evidence="3">BECK_BZ165</strain>
    </source>
</reference>
<dbReference type="InterPro" id="IPR003220">
    <property type="entry name" value="InsA_N_dom_Znf"/>
</dbReference>
<dbReference type="EMBL" id="CAADEZ010000013">
    <property type="protein sequence ID" value="VFJ43981.1"/>
    <property type="molecule type" value="Genomic_DNA"/>
</dbReference>
<dbReference type="EMBL" id="CAADFA010000054">
    <property type="protein sequence ID" value="VFJ48068.1"/>
    <property type="molecule type" value="Genomic_DNA"/>
</dbReference>
<organism evidence="2">
    <name type="scientific">Candidatus Kentrum sp. FM</name>
    <dbReference type="NCBI Taxonomy" id="2126340"/>
    <lineage>
        <taxon>Bacteria</taxon>
        <taxon>Pseudomonadati</taxon>
        <taxon>Pseudomonadota</taxon>
        <taxon>Gammaproteobacteria</taxon>
        <taxon>Candidatus Kentrum</taxon>
    </lineage>
</organism>
<accession>A0A450RXU3</accession>
<dbReference type="AlphaFoldDB" id="A0A450RXU3"/>